<dbReference type="PIRSF" id="PIRSF000729">
    <property type="entry name" value="GK"/>
    <property type="match status" value="1"/>
</dbReference>
<dbReference type="EMBL" id="JAQHXR010000001">
    <property type="protein sequence ID" value="MDA3968608.1"/>
    <property type="molecule type" value="Genomic_DNA"/>
</dbReference>
<comment type="subcellular location">
    <subcellularLocation>
        <location evidence="7">Cytoplasm</location>
    </subcellularLocation>
</comment>
<evidence type="ECO:0000256" key="6">
    <source>
        <dbReference type="ARBA" id="ARBA00022840"/>
    </source>
</evidence>
<keyword evidence="1 7" id="KW-0028">Amino-acid biosynthesis</keyword>
<keyword evidence="7" id="KW-0963">Cytoplasm</keyword>
<comment type="catalytic activity">
    <reaction evidence="7">
        <text>L-glutamate + ATP = L-glutamyl 5-phosphate + ADP</text>
        <dbReference type="Rhea" id="RHEA:14877"/>
        <dbReference type="ChEBI" id="CHEBI:29985"/>
        <dbReference type="ChEBI" id="CHEBI:30616"/>
        <dbReference type="ChEBI" id="CHEBI:58274"/>
        <dbReference type="ChEBI" id="CHEBI:456216"/>
        <dbReference type="EC" id="2.7.2.11"/>
    </reaction>
</comment>
<comment type="function">
    <text evidence="7">Catalyzes the transfer of a phosphate group to glutamate to form L-glutamate 5-phosphate.</text>
</comment>
<dbReference type="InterPro" id="IPR019797">
    <property type="entry name" value="Glutamate_5-kinase_CS"/>
</dbReference>
<gene>
    <name evidence="7 9" type="primary">proB</name>
    <name evidence="9" type="ORF">PF021_02840</name>
</gene>
<dbReference type="InterPro" id="IPR001048">
    <property type="entry name" value="Asp/Glu/Uridylate_kinase"/>
</dbReference>
<dbReference type="GO" id="GO:0004349">
    <property type="term" value="F:glutamate 5-kinase activity"/>
    <property type="evidence" value="ECO:0007669"/>
    <property type="project" value="UniProtKB-EC"/>
</dbReference>
<dbReference type="NCBIfam" id="TIGR01027">
    <property type="entry name" value="proB"/>
    <property type="match status" value="1"/>
</dbReference>
<feature type="binding site" evidence="7">
    <location>
        <position position="130"/>
    </location>
    <ligand>
        <name>substrate</name>
    </ligand>
</feature>
<comment type="similarity">
    <text evidence="7">Belongs to the glutamate 5-kinase family.</text>
</comment>
<keyword evidence="10" id="KW-1185">Reference proteome</keyword>
<evidence type="ECO:0000313" key="9">
    <source>
        <dbReference type="EMBL" id="MDA3968608.1"/>
    </source>
</evidence>
<dbReference type="InterPro" id="IPR036393">
    <property type="entry name" value="AceGlu_kinase-like_sf"/>
</dbReference>
<comment type="pathway">
    <text evidence="7">Amino-acid biosynthesis; L-proline biosynthesis; L-glutamate 5-semialdehyde from L-glutamate: step 1/2.</text>
</comment>
<accession>A0ABT4VD47</accession>
<evidence type="ECO:0000256" key="4">
    <source>
        <dbReference type="ARBA" id="ARBA00022741"/>
    </source>
</evidence>
<keyword evidence="6 7" id="KW-0067">ATP-binding</keyword>
<name>A0ABT4VD47_9HELI</name>
<dbReference type="HAMAP" id="MF_00456">
    <property type="entry name" value="ProB"/>
    <property type="match status" value="1"/>
</dbReference>
<dbReference type="Gene3D" id="3.40.1160.10">
    <property type="entry name" value="Acetylglutamate kinase-like"/>
    <property type="match status" value="1"/>
</dbReference>
<keyword evidence="5 7" id="KW-0418">Kinase</keyword>
<evidence type="ECO:0000313" key="10">
    <source>
        <dbReference type="Proteomes" id="UP001210261"/>
    </source>
</evidence>
<comment type="caution">
    <text evidence="9">The sequence shown here is derived from an EMBL/GenBank/DDBJ whole genome shotgun (WGS) entry which is preliminary data.</text>
</comment>
<keyword evidence="2 7" id="KW-0641">Proline biosynthesis</keyword>
<proteinExistence type="inferred from homology"/>
<feature type="binding site" evidence="7">
    <location>
        <position position="45"/>
    </location>
    <ligand>
        <name>substrate</name>
    </ligand>
</feature>
<keyword evidence="3 7" id="KW-0808">Transferase</keyword>
<evidence type="ECO:0000256" key="3">
    <source>
        <dbReference type="ARBA" id="ARBA00022679"/>
    </source>
</evidence>
<evidence type="ECO:0000256" key="2">
    <source>
        <dbReference type="ARBA" id="ARBA00022650"/>
    </source>
</evidence>
<dbReference type="EC" id="2.7.2.11" evidence="7"/>
<protein>
    <recommendedName>
        <fullName evidence="7">Glutamate 5-kinase</fullName>
        <ecNumber evidence="7">2.7.2.11</ecNumber>
    </recommendedName>
    <alternativeName>
        <fullName evidence="7">Gamma-glutamyl kinase</fullName>
        <shortName evidence="7">GK</shortName>
    </alternativeName>
</protein>
<evidence type="ECO:0000256" key="7">
    <source>
        <dbReference type="HAMAP-Rule" id="MF_00456"/>
    </source>
</evidence>
<evidence type="ECO:0000256" key="5">
    <source>
        <dbReference type="ARBA" id="ARBA00022777"/>
    </source>
</evidence>
<dbReference type="CDD" id="cd04242">
    <property type="entry name" value="AAK_G5K_ProB"/>
    <property type="match status" value="1"/>
</dbReference>
<evidence type="ECO:0000259" key="8">
    <source>
        <dbReference type="Pfam" id="PF00696"/>
    </source>
</evidence>
<dbReference type="PANTHER" id="PTHR43654:SF3">
    <property type="entry name" value="GLUTAMATE 5-KINASE"/>
    <property type="match status" value="1"/>
</dbReference>
<evidence type="ECO:0000256" key="1">
    <source>
        <dbReference type="ARBA" id="ARBA00022605"/>
    </source>
</evidence>
<organism evidence="9 10">
    <name type="scientific">Helicobacter ibis</name>
    <dbReference type="NCBI Taxonomy" id="2962633"/>
    <lineage>
        <taxon>Bacteria</taxon>
        <taxon>Pseudomonadati</taxon>
        <taxon>Campylobacterota</taxon>
        <taxon>Epsilonproteobacteria</taxon>
        <taxon>Campylobacterales</taxon>
        <taxon>Helicobacteraceae</taxon>
        <taxon>Helicobacter</taxon>
    </lineage>
</organism>
<dbReference type="InterPro" id="IPR041739">
    <property type="entry name" value="G5K_ProB"/>
</dbReference>
<keyword evidence="4 7" id="KW-0547">Nucleotide-binding</keyword>
<dbReference type="PROSITE" id="PS00902">
    <property type="entry name" value="GLUTAMATE_5_KINASE"/>
    <property type="match status" value="1"/>
</dbReference>
<dbReference type="Proteomes" id="UP001210261">
    <property type="component" value="Unassembled WGS sequence"/>
</dbReference>
<feature type="domain" description="Aspartate/glutamate/uridylate kinase" evidence="8">
    <location>
        <begin position="3"/>
        <end position="231"/>
    </location>
</feature>
<sequence>MDRIVLKVGSAILVENQQINTQRIESLAKIISTLREKYEVILVSSGAVATGYTELKLDKSFLENKQALAAIGQPLLMQKYSEIFKKYNILTAQMLVSWHDFDSRKHTKNAQNTIEVLLKNNILPIINENDVTAIGELLKLGFGDNDQLSAYVAHYFNASLLVILSDIDGYYNKNPKLNKDAKKYKIVNKIEKHELESEATPNNEFATGGIVTKLKAANFLLENNRAMFLANGDKLEVLSEFLLNNNHIDGTLFKRD</sequence>
<feature type="binding site" evidence="7">
    <location>
        <position position="145"/>
    </location>
    <ligand>
        <name>substrate</name>
    </ligand>
</feature>
<dbReference type="SUPFAM" id="SSF53633">
    <property type="entry name" value="Carbamate kinase-like"/>
    <property type="match status" value="1"/>
</dbReference>
<dbReference type="PANTHER" id="PTHR43654">
    <property type="entry name" value="GLUTAMATE 5-KINASE"/>
    <property type="match status" value="1"/>
</dbReference>
<dbReference type="InterPro" id="IPR001057">
    <property type="entry name" value="Glu/AcGlu_kinase"/>
</dbReference>
<dbReference type="InterPro" id="IPR005715">
    <property type="entry name" value="Glu_5kinase/COase_Synthase"/>
</dbReference>
<feature type="binding site" evidence="7">
    <location>
        <begin position="165"/>
        <end position="166"/>
    </location>
    <ligand>
        <name>ATP</name>
        <dbReference type="ChEBI" id="CHEBI:30616"/>
    </ligand>
</feature>
<feature type="binding site" evidence="7">
    <location>
        <begin position="207"/>
        <end position="213"/>
    </location>
    <ligand>
        <name>ATP</name>
        <dbReference type="ChEBI" id="CHEBI:30616"/>
    </ligand>
</feature>
<dbReference type="RefSeq" id="WP_271020891.1">
    <property type="nucleotide sequence ID" value="NZ_JAQHXR010000001.1"/>
</dbReference>
<dbReference type="Pfam" id="PF00696">
    <property type="entry name" value="AA_kinase"/>
    <property type="match status" value="1"/>
</dbReference>
<dbReference type="PRINTS" id="PR00474">
    <property type="entry name" value="GLU5KINASE"/>
</dbReference>
<reference evidence="9 10" key="1">
    <citation type="submission" date="2023-01" db="EMBL/GenBank/DDBJ databases">
        <title>Description of Helicobacter ibis sp. nov. isolated from faecal droppings of black-faced ibis (Theristicus melanopis).</title>
        <authorList>
            <person name="Lopez-Cantillo M."/>
            <person name="Vidal-Veuthey B."/>
            <person name="Mella A."/>
            <person name="De La Haba R."/>
            <person name="Collado L."/>
        </authorList>
    </citation>
    <scope>NUCLEOTIDE SEQUENCE [LARGE SCALE GENOMIC DNA]</scope>
    <source>
        <strain evidence="9 10">A82</strain>
    </source>
</reference>
<feature type="binding site" evidence="7">
    <location>
        <position position="7"/>
    </location>
    <ligand>
        <name>ATP</name>
        <dbReference type="ChEBI" id="CHEBI:30616"/>
    </ligand>
</feature>
<dbReference type="InterPro" id="IPR011529">
    <property type="entry name" value="Glu_5kinase"/>
</dbReference>